<dbReference type="Proteomes" id="UP000006294">
    <property type="component" value="Chromosome"/>
</dbReference>
<evidence type="ECO:0000313" key="3">
    <source>
        <dbReference type="Proteomes" id="UP000006294"/>
    </source>
</evidence>
<keyword evidence="1" id="KW-0472">Membrane</keyword>
<accession>K0J1I4</accession>
<dbReference type="eggNOG" id="ENOG5032SQR">
    <property type="taxonomic scope" value="Bacteria"/>
</dbReference>
<evidence type="ECO:0000256" key="1">
    <source>
        <dbReference type="SAM" id="Phobius"/>
    </source>
</evidence>
<dbReference type="OrthoDB" id="2880030at2"/>
<gene>
    <name evidence="2" type="ordered locus">AXY_08600</name>
</gene>
<dbReference type="STRING" id="698758.AXY_08600"/>
<evidence type="ECO:0000313" key="2">
    <source>
        <dbReference type="EMBL" id="BAM46992.1"/>
    </source>
</evidence>
<proteinExistence type="predicted"/>
<reference evidence="2 3" key="1">
    <citation type="submission" date="2011-01" db="EMBL/GenBank/DDBJ databases">
        <title>Whole genome sequence of Amphibacillus xylinus NBRC 15112.</title>
        <authorList>
            <person name="Nakazawa H."/>
            <person name="Katano Y."/>
            <person name="Nakamura S."/>
            <person name="Sasagawa M."/>
            <person name="Fukada J."/>
            <person name="Arai T."/>
            <person name="Sasakura N."/>
            <person name="Mochizuki D."/>
            <person name="Hosoyama A."/>
            <person name="Harada K."/>
            <person name="Horikawa H."/>
            <person name="Kato Y."/>
            <person name="Harada T."/>
            <person name="Sasaki K."/>
            <person name="Sekiguchi M."/>
            <person name="Hodoyama M."/>
            <person name="Nishiko R."/>
            <person name="Narita H."/>
            <person name="Hanamaki A."/>
            <person name="Hata C."/>
            <person name="Konno Y."/>
            <person name="Niimura Y."/>
            <person name="Yamazaki S."/>
            <person name="Fujita N."/>
        </authorList>
    </citation>
    <scope>NUCLEOTIDE SEQUENCE [LARGE SCALE GENOMIC DNA]</scope>
    <source>
        <strain evidence="3">ATCC 51415 / DSM 6626 / JCM 7361 / LMG 17667 / NBRC 15112 / Ep01</strain>
    </source>
</reference>
<dbReference type="KEGG" id="axl:AXY_08600"/>
<sequence length="204" mass="23765">MKQNKFIILVTTITLILVGLLLLSYQLPTKKDHQAVAEDGSYRSMQSMEKTIVIKEDIVQLDRATEQHLLTEDVIIDKVEAFINIFLQDIDQDYKVKGISTKEALIDRYQDIVSKQAVQPYIDYYFEEHDGGLYIVPTELPPWFISGNPYEVTQLDNGNVVIEQENEIDLYGRYRILIEFSQEDNWQIVRIEHLPAEDEQLDLI</sequence>
<dbReference type="AlphaFoldDB" id="K0J1I4"/>
<name>K0J1I4_AMPXN</name>
<protein>
    <submittedName>
        <fullName evidence="2">Uncharacterized protein</fullName>
    </submittedName>
</protein>
<dbReference type="EMBL" id="AP012050">
    <property type="protein sequence ID" value="BAM46992.1"/>
    <property type="molecule type" value="Genomic_DNA"/>
</dbReference>
<dbReference type="HOGENOM" id="CLU_1340929_0_0_9"/>
<keyword evidence="3" id="KW-1185">Reference proteome</keyword>
<keyword evidence="1" id="KW-0812">Transmembrane</keyword>
<feature type="transmembrane region" description="Helical" evidence="1">
    <location>
        <begin position="6"/>
        <end position="25"/>
    </location>
</feature>
<dbReference type="RefSeq" id="WP_015009597.1">
    <property type="nucleotide sequence ID" value="NC_018704.1"/>
</dbReference>
<organism evidence="2 3">
    <name type="scientific">Amphibacillus xylanus (strain ATCC 51415 / DSM 6626 / JCM 7361 / LMG 17667 / NBRC 15112 / Ep01)</name>
    <dbReference type="NCBI Taxonomy" id="698758"/>
    <lineage>
        <taxon>Bacteria</taxon>
        <taxon>Bacillati</taxon>
        <taxon>Bacillota</taxon>
        <taxon>Bacilli</taxon>
        <taxon>Bacillales</taxon>
        <taxon>Bacillaceae</taxon>
        <taxon>Amphibacillus</taxon>
    </lineage>
</organism>
<keyword evidence="1" id="KW-1133">Transmembrane helix</keyword>